<dbReference type="Proteomes" id="UP000821866">
    <property type="component" value="Chromosome 2"/>
</dbReference>
<protein>
    <submittedName>
        <fullName evidence="2">Uncharacterized protein</fullName>
    </submittedName>
</protein>
<reference evidence="2" key="1">
    <citation type="journal article" date="2020" name="Cell">
        <title>Large-Scale Comparative Analyses of Tick Genomes Elucidate Their Genetic Diversity and Vector Capacities.</title>
        <authorList>
            <consortium name="Tick Genome and Microbiome Consortium (TIGMIC)"/>
            <person name="Jia N."/>
            <person name="Wang J."/>
            <person name="Shi W."/>
            <person name="Du L."/>
            <person name="Sun Y."/>
            <person name="Zhan W."/>
            <person name="Jiang J.F."/>
            <person name="Wang Q."/>
            <person name="Zhang B."/>
            <person name="Ji P."/>
            <person name="Bell-Sakyi L."/>
            <person name="Cui X.M."/>
            <person name="Yuan T.T."/>
            <person name="Jiang B.G."/>
            <person name="Yang W.F."/>
            <person name="Lam T.T."/>
            <person name="Chang Q.C."/>
            <person name="Ding S.J."/>
            <person name="Wang X.J."/>
            <person name="Zhu J.G."/>
            <person name="Ruan X.D."/>
            <person name="Zhao L."/>
            <person name="Wei J.T."/>
            <person name="Ye R.Z."/>
            <person name="Que T.C."/>
            <person name="Du C.H."/>
            <person name="Zhou Y.H."/>
            <person name="Cheng J.X."/>
            <person name="Dai P.F."/>
            <person name="Guo W.B."/>
            <person name="Han X.H."/>
            <person name="Huang E.J."/>
            <person name="Li L.F."/>
            <person name="Wei W."/>
            <person name="Gao Y.C."/>
            <person name="Liu J.Z."/>
            <person name="Shao H.Z."/>
            <person name="Wang X."/>
            <person name="Wang C.C."/>
            <person name="Yang T.C."/>
            <person name="Huo Q.B."/>
            <person name="Li W."/>
            <person name="Chen H.Y."/>
            <person name="Chen S.E."/>
            <person name="Zhou L.G."/>
            <person name="Ni X.B."/>
            <person name="Tian J.H."/>
            <person name="Sheng Y."/>
            <person name="Liu T."/>
            <person name="Pan Y.S."/>
            <person name="Xia L.Y."/>
            <person name="Li J."/>
            <person name="Zhao F."/>
            <person name="Cao W.C."/>
        </authorList>
    </citation>
    <scope>NUCLEOTIDE SEQUENCE</scope>
    <source>
        <strain evidence="2">Rmic-2018</strain>
    </source>
</reference>
<name>A0A9J6EJZ3_RHIMP</name>
<sequence>MFNDGRAAAACVVPSLKLHNQCCLAREALSTIAKVSVLDHAAGALFELIAAHFGISGDGAADELAKHAHSPRTHPSDYSSAPIQRSTASHAVLCHHSPPETLHELRQGSHHAYSQEPDFRERSVSSSSACASATTARRNGYTDSRDGETQTVVIAHSPPHSITLSLSVKSIRMRADPSPVLRAI</sequence>
<keyword evidence="3" id="KW-1185">Reference proteome</keyword>
<organism evidence="2 3">
    <name type="scientific">Rhipicephalus microplus</name>
    <name type="common">Cattle tick</name>
    <name type="synonym">Boophilus microplus</name>
    <dbReference type="NCBI Taxonomy" id="6941"/>
    <lineage>
        <taxon>Eukaryota</taxon>
        <taxon>Metazoa</taxon>
        <taxon>Ecdysozoa</taxon>
        <taxon>Arthropoda</taxon>
        <taxon>Chelicerata</taxon>
        <taxon>Arachnida</taxon>
        <taxon>Acari</taxon>
        <taxon>Parasitiformes</taxon>
        <taxon>Ixodida</taxon>
        <taxon>Ixodoidea</taxon>
        <taxon>Ixodidae</taxon>
        <taxon>Rhipicephalinae</taxon>
        <taxon>Rhipicephalus</taxon>
        <taxon>Boophilus</taxon>
    </lineage>
</organism>
<feature type="compositionally biased region" description="Low complexity" evidence="1">
    <location>
        <begin position="124"/>
        <end position="138"/>
    </location>
</feature>
<evidence type="ECO:0000313" key="3">
    <source>
        <dbReference type="Proteomes" id="UP000821866"/>
    </source>
</evidence>
<reference evidence="2" key="2">
    <citation type="submission" date="2021-09" db="EMBL/GenBank/DDBJ databases">
        <authorList>
            <person name="Jia N."/>
            <person name="Wang J."/>
            <person name="Shi W."/>
            <person name="Du L."/>
            <person name="Sun Y."/>
            <person name="Zhan W."/>
            <person name="Jiang J."/>
            <person name="Wang Q."/>
            <person name="Zhang B."/>
            <person name="Ji P."/>
            <person name="Sakyi L.B."/>
            <person name="Cui X."/>
            <person name="Yuan T."/>
            <person name="Jiang B."/>
            <person name="Yang W."/>
            <person name="Lam T.T.-Y."/>
            <person name="Chang Q."/>
            <person name="Ding S."/>
            <person name="Wang X."/>
            <person name="Zhu J."/>
            <person name="Ruan X."/>
            <person name="Zhao L."/>
            <person name="Wei J."/>
            <person name="Que T."/>
            <person name="Du C."/>
            <person name="Cheng J."/>
            <person name="Dai P."/>
            <person name="Han X."/>
            <person name="Huang E."/>
            <person name="Gao Y."/>
            <person name="Liu J."/>
            <person name="Shao H."/>
            <person name="Ye R."/>
            <person name="Li L."/>
            <person name="Wei W."/>
            <person name="Wang X."/>
            <person name="Wang C."/>
            <person name="Huo Q."/>
            <person name="Li W."/>
            <person name="Guo W."/>
            <person name="Chen H."/>
            <person name="Chen S."/>
            <person name="Zhou L."/>
            <person name="Zhou L."/>
            <person name="Ni X."/>
            <person name="Tian J."/>
            <person name="Zhou Y."/>
            <person name="Sheng Y."/>
            <person name="Liu T."/>
            <person name="Pan Y."/>
            <person name="Xia L."/>
            <person name="Li J."/>
            <person name="Zhao F."/>
            <person name="Cao W."/>
        </authorList>
    </citation>
    <scope>NUCLEOTIDE SEQUENCE</scope>
    <source>
        <strain evidence="2">Rmic-2018</strain>
        <tissue evidence="2">Larvae</tissue>
    </source>
</reference>
<comment type="caution">
    <text evidence="2">The sequence shown here is derived from an EMBL/GenBank/DDBJ whole genome shotgun (WGS) entry which is preliminary data.</text>
</comment>
<proteinExistence type="predicted"/>
<evidence type="ECO:0000313" key="2">
    <source>
        <dbReference type="EMBL" id="KAH8034352.1"/>
    </source>
</evidence>
<evidence type="ECO:0000256" key="1">
    <source>
        <dbReference type="SAM" id="MobiDB-lite"/>
    </source>
</evidence>
<accession>A0A9J6EJZ3</accession>
<gene>
    <name evidence="2" type="ORF">HPB51_023356</name>
</gene>
<feature type="region of interest" description="Disordered" evidence="1">
    <location>
        <begin position="120"/>
        <end position="145"/>
    </location>
</feature>
<dbReference type="EMBL" id="JABSTU010000004">
    <property type="protein sequence ID" value="KAH8034352.1"/>
    <property type="molecule type" value="Genomic_DNA"/>
</dbReference>
<dbReference type="AlphaFoldDB" id="A0A9J6EJZ3"/>